<gene>
    <name evidence="3" type="ORF">LSTR_LSTR015578</name>
</gene>
<dbReference type="SUPFAM" id="SSF54495">
    <property type="entry name" value="UBC-like"/>
    <property type="match status" value="1"/>
</dbReference>
<sequence>MENLLITKYLFSSLQTNDTVRYIDISTEFIITQFCDNFSSLRYDNPHKKTENRCGSSEERKHPNRRVSVRDKLLVKEVQEMEQMLPTTCKVKFEDPHCLHEFSLIVSPDEGYWKGGKFVFVS</sequence>
<proteinExistence type="predicted"/>
<evidence type="ECO:0000256" key="1">
    <source>
        <dbReference type="SAM" id="MobiDB-lite"/>
    </source>
</evidence>
<comment type="caution">
    <text evidence="3">The sequence shown here is derived from an EMBL/GenBank/DDBJ whole genome shotgun (WGS) entry which is preliminary data.</text>
</comment>
<keyword evidence="4" id="KW-1185">Reference proteome</keyword>
<dbReference type="InterPro" id="IPR000608">
    <property type="entry name" value="UBC"/>
</dbReference>
<accession>A0A482X834</accession>
<dbReference type="PROSITE" id="PS50127">
    <property type="entry name" value="UBC_2"/>
    <property type="match status" value="1"/>
</dbReference>
<dbReference type="SMR" id="A0A482X834"/>
<dbReference type="Proteomes" id="UP000291343">
    <property type="component" value="Unassembled WGS sequence"/>
</dbReference>
<dbReference type="AlphaFoldDB" id="A0A482X834"/>
<organism evidence="3 4">
    <name type="scientific">Laodelphax striatellus</name>
    <name type="common">Small brown planthopper</name>
    <name type="synonym">Delphax striatella</name>
    <dbReference type="NCBI Taxonomy" id="195883"/>
    <lineage>
        <taxon>Eukaryota</taxon>
        <taxon>Metazoa</taxon>
        <taxon>Ecdysozoa</taxon>
        <taxon>Arthropoda</taxon>
        <taxon>Hexapoda</taxon>
        <taxon>Insecta</taxon>
        <taxon>Pterygota</taxon>
        <taxon>Neoptera</taxon>
        <taxon>Paraneoptera</taxon>
        <taxon>Hemiptera</taxon>
        <taxon>Auchenorrhyncha</taxon>
        <taxon>Fulgoroidea</taxon>
        <taxon>Delphacidae</taxon>
        <taxon>Criomorphinae</taxon>
        <taxon>Laodelphax</taxon>
    </lineage>
</organism>
<reference evidence="3 4" key="1">
    <citation type="journal article" date="2017" name="Gigascience">
        <title>Genome sequence of the small brown planthopper, Laodelphax striatellus.</title>
        <authorList>
            <person name="Zhu J."/>
            <person name="Jiang F."/>
            <person name="Wang X."/>
            <person name="Yang P."/>
            <person name="Bao Y."/>
            <person name="Zhao W."/>
            <person name="Wang W."/>
            <person name="Lu H."/>
            <person name="Wang Q."/>
            <person name="Cui N."/>
            <person name="Li J."/>
            <person name="Chen X."/>
            <person name="Luo L."/>
            <person name="Yu J."/>
            <person name="Kang L."/>
            <person name="Cui F."/>
        </authorList>
    </citation>
    <scope>NUCLEOTIDE SEQUENCE [LARGE SCALE GENOMIC DNA]</scope>
    <source>
        <strain evidence="3">Lst14</strain>
    </source>
</reference>
<dbReference type="EMBL" id="QKKF02015852">
    <property type="protein sequence ID" value="RZF41954.1"/>
    <property type="molecule type" value="Genomic_DNA"/>
</dbReference>
<evidence type="ECO:0000259" key="2">
    <source>
        <dbReference type="PROSITE" id="PS50127"/>
    </source>
</evidence>
<dbReference type="OrthoDB" id="10249039at2759"/>
<evidence type="ECO:0000313" key="4">
    <source>
        <dbReference type="Proteomes" id="UP000291343"/>
    </source>
</evidence>
<feature type="domain" description="UBC core" evidence="2">
    <location>
        <begin position="69"/>
        <end position="122"/>
    </location>
</feature>
<feature type="compositionally biased region" description="Basic and acidic residues" evidence="1">
    <location>
        <begin position="45"/>
        <end position="61"/>
    </location>
</feature>
<dbReference type="InterPro" id="IPR016135">
    <property type="entry name" value="UBQ-conjugating_enzyme/RWD"/>
</dbReference>
<protein>
    <recommendedName>
        <fullName evidence="2">UBC core domain-containing protein</fullName>
    </recommendedName>
</protein>
<name>A0A482X834_LAOST</name>
<feature type="region of interest" description="Disordered" evidence="1">
    <location>
        <begin position="45"/>
        <end position="65"/>
    </location>
</feature>
<dbReference type="Gene3D" id="3.10.110.10">
    <property type="entry name" value="Ubiquitin Conjugating Enzyme"/>
    <property type="match status" value="1"/>
</dbReference>
<evidence type="ECO:0000313" key="3">
    <source>
        <dbReference type="EMBL" id="RZF41954.1"/>
    </source>
</evidence>
<dbReference type="InParanoid" id="A0A482X834"/>
<dbReference type="STRING" id="195883.A0A482X834"/>